<organism evidence="3 4">
    <name type="scientific">Debaryomyces fabryi</name>
    <dbReference type="NCBI Taxonomy" id="58627"/>
    <lineage>
        <taxon>Eukaryota</taxon>
        <taxon>Fungi</taxon>
        <taxon>Dikarya</taxon>
        <taxon>Ascomycota</taxon>
        <taxon>Saccharomycotina</taxon>
        <taxon>Pichiomycetes</taxon>
        <taxon>Debaryomycetaceae</taxon>
        <taxon>Debaryomyces</taxon>
    </lineage>
</organism>
<evidence type="ECO:0000313" key="3">
    <source>
        <dbReference type="EMBL" id="KRZ99139.1"/>
    </source>
</evidence>
<sequence length="979" mass="114952">MMICSSCGKEKKTASQMKTCRKCRHRKRKQKKITKELNNNKELKGAFQILSPEIEQPALLPDQNFEVRHHIDDNISDNSRDKEGDNSRIENLVSERTVGWNFRAKNENMLMDSQATIAADSSSNDSSNEYDVESENFKTEVLAHISADNNMYNNMIDIDSQPNIANVNEVGNESDNNIEMEEMQEYEEMQENENENNLDYENIQTAEEPDKAVKELVNRNRRNSISPPPRTETGTYTEHLSPEDEEKAIEELLAVNGYRFDNWAKIVVKSNTGSILDIHRSNKWYIELNSTTRVLKNESTRLRILKIIGDKNYTGVRSGFLTRPIQHATLYTLKHCPDCSMLSKRLHHVKHFKPSTKEVCSNRCHFVTVQGHKISLSYIKIISSHEFPDIPSSIVNKLNKPQLTRELTEYILGGNKYLEDVNFKENILDKYRKDFGSLLLQLSQESETVHELRQALVDRMGKISEFAKKDHQVGHSLFRKFRNVRQQTVTMYTNIVFKILYTMFKLQELGYFKLQNIDENIESIDSIEVITNYVDNHLIFTKINPVGFKFVSSPFIVALWINHLEPVNFSLRDESGIQHLFDATQFVMKLELINYCHENQKNLEKEYKARFKASEDYTTVYKLLKIMKCKLFEFRTIASNYYDVFFTRKYSTMLYRDTEIHLSDIPEFVIFLVRRFCNTLTPILSPGFNLLDFIEENYDLEFYSATSCFMPLHAYRTQLPFVNFDSPDNLKKALCFNFFKLNKIIILMMYFTGGLPFRMTEVLVLQFNDVKRNIFFRGGKMLCTYTYNKTDNVSNKSKLISRGYPIIVSKVVFFYINYIRYYELKVMEQLKQIDRNKEKWEKLQERCTRYLFVDIGSGIVQQEDMYALFMSMSTIFFKKRLGIRDWRQIMVQFVKKNVSSTSKLSSTFIYKFLEMQAGHGPVVALNSYEKTNSREYDNSIVEAQQMMSERWHDIINLPSSIREIEDFEPKVQFEPKEIF</sequence>
<dbReference type="Proteomes" id="UP000054251">
    <property type="component" value="Unassembled WGS sequence"/>
</dbReference>
<evidence type="ECO:0000256" key="2">
    <source>
        <dbReference type="SAM" id="MobiDB-lite"/>
    </source>
</evidence>
<accession>A0A0V1PSC1</accession>
<dbReference type="AlphaFoldDB" id="A0A0V1PSC1"/>
<keyword evidence="1" id="KW-0175">Coiled coil</keyword>
<reference evidence="3 4" key="1">
    <citation type="submission" date="2015-11" db="EMBL/GenBank/DDBJ databases">
        <title>The genome of Debaryomyces fabryi.</title>
        <authorList>
            <person name="Tafer H."/>
            <person name="Lopandic K."/>
        </authorList>
    </citation>
    <scope>NUCLEOTIDE SEQUENCE [LARGE SCALE GENOMIC DNA]</scope>
    <source>
        <strain evidence="3 4">CBS 789</strain>
    </source>
</reference>
<keyword evidence="4" id="KW-1185">Reference proteome</keyword>
<dbReference type="EMBL" id="LMYN01000170">
    <property type="protein sequence ID" value="KRZ99139.1"/>
    <property type="molecule type" value="Genomic_DNA"/>
</dbReference>
<proteinExistence type="predicted"/>
<comment type="caution">
    <text evidence="3">The sequence shown here is derived from an EMBL/GenBank/DDBJ whole genome shotgun (WGS) entry which is preliminary data.</text>
</comment>
<gene>
    <name evidence="3" type="ORF">AC631_05101</name>
</gene>
<feature type="region of interest" description="Disordered" evidence="2">
    <location>
        <begin position="218"/>
        <end position="243"/>
    </location>
</feature>
<protein>
    <submittedName>
        <fullName evidence="3">Uncharacterized protein</fullName>
    </submittedName>
</protein>
<evidence type="ECO:0000256" key="1">
    <source>
        <dbReference type="SAM" id="Coils"/>
    </source>
</evidence>
<evidence type="ECO:0000313" key="4">
    <source>
        <dbReference type="Proteomes" id="UP000054251"/>
    </source>
</evidence>
<name>A0A0V1PSC1_9ASCO</name>
<feature type="coiled-coil region" evidence="1">
    <location>
        <begin position="176"/>
        <end position="203"/>
    </location>
</feature>
<dbReference type="OrthoDB" id="3557910at2759"/>
<dbReference type="GeneID" id="26842110"/>
<dbReference type="RefSeq" id="XP_015465242.1">
    <property type="nucleotide sequence ID" value="XM_015613930.1"/>
</dbReference>